<evidence type="ECO:0000313" key="1">
    <source>
        <dbReference type="EMBL" id="KAK8567909.1"/>
    </source>
</evidence>
<evidence type="ECO:0000313" key="2">
    <source>
        <dbReference type="EMBL" id="KAK8567914.1"/>
    </source>
</evidence>
<protein>
    <submittedName>
        <fullName evidence="2">Uncharacterized protein</fullName>
    </submittedName>
</protein>
<dbReference type="EMBL" id="JBBPBM010000009">
    <property type="protein sequence ID" value="KAK8567914.1"/>
    <property type="molecule type" value="Genomic_DNA"/>
</dbReference>
<organism evidence="2 3">
    <name type="scientific">Hibiscus sabdariffa</name>
    <name type="common">roselle</name>
    <dbReference type="NCBI Taxonomy" id="183260"/>
    <lineage>
        <taxon>Eukaryota</taxon>
        <taxon>Viridiplantae</taxon>
        <taxon>Streptophyta</taxon>
        <taxon>Embryophyta</taxon>
        <taxon>Tracheophyta</taxon>
        <taxon>Spermatophyta</taxon>
        <taxon>Magnoliopsida</taxon>
        <taxon>eudicotyledons</taxon>
        <taxon>Gunneridae</taxon>
        <taxon>Pentapetalae</taxon>
        <taxon>rosids</taxon>
        <taxon>malvids</taxon>
        <taxon>Malvales</taxon>
        <taxon>Malvaceae</taxon>
        <taxon>Malvoideae</taxon>
        <taxon>Hibiscus</taxon>
    </lineage>
</organism>
<dbReference type="Pfam" id="PF03087">
    <property type="entry name" value="BPS1"/>
    <property type="match status" value="1"/>
</dbReference>
<evidence type="ECO:0000313" key="3">
    <source>
        <dbReference type="Proteomes" id="UP001472677"/>
    </source>
</evidence>
<dbReference type="Proteomes" id="UP001472677">
    <property type="component" value="Unassembled WGS sequence"/>
</dbReference>
<comment type="caution">
    <text evidence="2">The sequence shown here is derived from an EMBL/GenBank/DDBJ whole genome shotgun (WGS) entry which is preliminary data.</text>
</comment>
<dbReference type="EMBL" id="JBBPBM010000009">
    <property type="protein sequence ID" value="KAK8567909.1"/>
    <property type="molecule type" value="Genomic_DNA"/>
</dbReference>
<accession>A0ABR2EYY3</accession>
<sequence>MLSLEASKRDTKRIENVENEVKLSGSCIQDIEEGLEGVLRQLIKVRVNILNSKASPKYHVTSSCTLNPTQIYRHKESSLPQGFEYPDPPLWAVPVLDGSLRLL</sequence>
<dbReference type="InterPro" id="IPR004320">
    <property type="entry name" value="BPS1_pln"/>
</dbReference>
<reference evidence="2 3" key="1">
    <citation type="journal article" date="2024" name="G3 (Bethesda)">
        <title>Genome assembly of Hibiscus sabdariffa L. provides insights into metabolisms of medicinal natural products.</title>
        <authorList>
            <person name="Kim T."/>
        </authorList>
    </citation>
    <scope>NUCLEOTIDE SEQUENCE [LARGE SCALE GENOMIC DNA]</scope>
    <source>
        <strain evidence="2">TK-2024</strain>
        <tissue evidence="2">Old leaves</tissue>
    </source>
</reference>
<proteinExistence type="predicted"/>
<gene>
    <name evidence="1" type="ORF">V6N12_006477</name>
    <name evidence="2" type="ORF">V6N12_006482</name>
</gene>
<name>A0ABR2EYY3_9ROSI</name>
<keyword evidence="3" id="KW-1185">Reference proteome</keyword>